<dbReference type="PROSITE" id="PS51221">
    <property type="entry name" value="TTL"/>
    <property type="match status" value="1"/>
</dbReference>
<dbReference type="STRING" id="556484.B7FPN3"/>
<dbReference type="Pfam" id="PF03133">
    <property type="entry name" value="TTL"/>
    <property type="match status" value="1"/>
</dbReference>
<evidence type="ECO:0000313" key="2">
    <source>
        <dbReference type="EMBL" id="EEC51704.1"/>
    </source>
</evidence>
<protein>
    <submittedName>
        <fullName evidence="2">Uncharacterized protein</fullName>
    </submittedName>
</protein>
<proteinExistence type="predicted"/>
<dbReference type="PANTHER" id="PTHR47551">
    <property type="entry name" value="TUBULIN--TYROSINE LIGASE PBY1-RELATED"/>
    <property type="match status" value="1"/>
</dbReference>
<dbReference type="FunCoup" id="B7FPN3">
    <property type="interactions" value="5"/>
</dbReference>
<dbReference type="PaxDb" id="2850-Phatr42815"/>
<dbReference type="PANTHER" id="PTHR47551:SF1">
    <property type="entry name" value="TUBULIN--TYROSINE LIGASE PBY1-RELATED"/>
    <property type="match status" value="1"/>
</dbReference>
<gene>
    <name evidence="2" type="ORF">PHATRDRAFT_42815</name>
</gene>
<feature type="region of interest" description="Disordered" evidence="1">
    <location>
        <begin position="455"/>
        <end position="474"/>
    </location>
</feature>
<dbReference type="RefSeq" id="XP_002177241.1">
    <property type="nucleotide sequence ID" value="XM_002177205.1"/>
</dbReference>
<name>B7FPN3_PHATC</name>
<reference evidence="2 3" key="1">
    <citation type="journal article" date="2008" name="Nature">
        <title>The Phaeodactylum genome reveals the evolutionary history of diatom genomes.</title>
        <authorList>
            <person name="Bowler C."/>
            <person name="Allen A.E."/>
            <person name="Badger J.H."/>
            <person name="Grimwood J."/>
            <person name="Jabbari K."/>
            <person name="Kuo A."/>
            <person name="Maheswari U."/>
            <person name="Martens C."/>
            <person name="Maumus F."/>
            <person name="Otillar R.P."/>
            <person name="Rayko E."/>
            <person name="Salamov A."/>
            <person name="Vandepoele K."/>
            <person name="Beszteri B."/>
            <person name="Gruber A."/>
            <person name="Heijde M."/>
            <person name="Katinka M."/>
            <person name="Mock T."/>
            <person name="Valentin K."/>
            <person name="Verret F."/>
            <person name="Berges J.A."/>
            <person name="Brownlee C."/>
            <person name="Cadoret J.P."/>
            <person name="Chiovitti A."/>
            <person name="Choi C.J."/>
            <person name="Coesel S."/>
            <person name="De Martino A."/>
            <person name="Detter J.C."/>
            <person name="Durkin C."/>
            <person name="Falciatore A."/>
            <person name="Fournet J."/>
            <person name="Haruta M."/>
            <person name="Huysman M.J."/>
            <person name="Jenkins B.D."/>
            <person name="Jiroutova K."/>
            <person name="Jorgensen R.E."/>
            <person name="Joubert Y."/>
            <person name="Kaplan A."/>
            <person name="Kroger N."/>
            <person name="Kroth P.G."/>
            <person name="La Roche J."/>
            <person name="Lindquist E."/>
            <person name="Lommer M."/>
            <person name="Martin-Jezequel V."/>
            <person name="Lopez P.J."/>
            <person name="Lucas S."/>
            <person name="Mangogna M."/>
            <person name="McGinnis K."/>
            <person name="Medlin L.K."/>
            <person name="Montsant A."/>
            <person name="Oudot-Le Secq M.P."/>
            <person name="Napoli C."/>
            <person name="Obornik M."/>
            <person name="Parker M.S."/>
            <person name="Petit J.L."/>
            <person name="Porcel B.M."/>
            <person name="Poulsen N."/>
            <person name="Robison M."/>
            <person name="Rychlewski L."/>
            <person name="Rynearson T.A."/>
            <person name="Schmutz J."/>
            <person name="Shapiro H."/>
            <person name="Siaut M."/>
            <person name="Stanley M."/>
            <person name="Sussman M.R."/>
            <person name="Taylor A.R."/>
            <person name="Vardi A."/>
            <person name="von Dassow P."/>
            <person name="Vyverman W."/>
            <person name="Willis A."/>
            <person name="Wyrwicz L.S."/>
            <person name="Rokhsar D.S."/>
            <person name="Weissenbach J."/>
            <person name="Armbrust E.V."/>
            <person name="Green B.R."/>
            <person name="Van de Peer Y."/>
            <person name="Grigoriev I.V."/>
        </authorList>
    </citation>
    <scope>NUCLEOTIDE SEQUENCE [LARGE SCALE GENOMIC DNA]</scope>
    <source>
        <strain evidence="2 3">CCAP 1055/1</strain>
    </source>
</reference>
<dbReference type="GeneID" id="7196174"/>
<dbReference type="InterPro" id="IPR004344">
    <property type="entry name" value="TTL/TTLL_fam"/>
</dbReference>
<dbReference type="HOGENOM" id="CLU_031301_0_0_1"/>
<dbReference type="SUPFAM" id="SSF56059">
    <property type="entry name" value="Glutathione synthetase ATP-binding domain-like"/>
    <property type="match status" value="1"/>
</dbReference>
<organism evidence="2 3">
    <name type="scientific">Phaeodactylum tricornutum (strain CCAP 1055/1)</name>
    <dbReference type="NCBI Taxonomy" id="556484"/>
    <lineage>
        <taxon>Eukaryota</taxon>
        <taxon>Sar</taxon>
        <taxon>Stramenopiles</taxon>
        <taxon>Ochrophyta</taxon>
        <taxon>Bacillariophyta</taxon>
        <taxon>Bacillariophyceae</taxon>
        <taxon>Bacillariophycidae</taxon>
        <taxon>Naviculales</taxon>
        <taxon>Phaeodactylaceae</taxon>
        <taxon>Phaeodactylum</taxon>
    </lineage>
</organism>
<dbReference type="OrthoDB" id="202825at2759"/>
<dbReference type="InParanoid" id="B7FPN3"/>
<keyword evidence="3" id="KW-1185">Reference proteome</keyword>
<evidence type="ECO:0000313" key="3">
    <source>
        <dbReference type="Proteomes" id="UP000000759"/>
    </source>
</evidence>
<dbReference type="eggNOG" id="KOG2157">
    <property type="taxonomic scope" value="Eukaryota"/>
</dbReference>
<dbReference type="GO" id="GO:0000932">
    <property type="term" value="C:P-body"/>
    <property type="evidence" value="ECO:0007669"/>
    <property type="project" value="TreeGrafter"/>
</dbReference>
<dbReference type="Proteomes" id="UP000000759">
    <property type="component" value="Chromosome 1"/>
</dbReference>
<reference evidence="3" key="2">
    <citation type="submission" date="2008-08" db="EMBL/GenBank/DDBJ databases">
        <authorList>
            <consortium name="Diatom Consortium"/>
            <person name="Grigoriev I."/>
            <person name="Grimwood J."/>
            <person name="Kuo A."/>
            <person name="Otillar R.P."/>
            <person name="Salamov A."/>
            <person name="Detter J.C."/>
            <person name="Lindquist E."/>
            <person name="Shapiro H."/>
            <person name="Lucas S."/>
            <person name="Glavina del Rio T."/>
            <person name="Pitluck S."/>
            <person name="Rokhsar D."/>
            <person name="Bowler C."/>
        </authorList>
    </citation>
    <scope>GENOME REANNOTATION</scope>
    <source>
        <strain evidence="3">CCAP 1055/1</strain>
    </source>
</reference>
<accession>B7FPN3</accession>
<dbReference type="KEGG" id="pti:PHATRDRAFT_42815"/>
<dbReference type="EMBL" id="CM000605">
    <property type="protein sequence ID" value="EEC51704.1"/>
    <property type="molecule type" value="Genomic_DNA"/>
</dbReference>
<dbReference type="Gene3D" id="3.30.470.20">
    <property type="entry name" value="ATP-grasp fold, B domain"/>
    <property type="match status" value="1"/>
</dbReference>
<feature type="compositionally biased region" description="Polar residues" evidence="1">
    <location>
        <begin position="460"/>
        <end position="474"/>
    </location>
</feature>
<sequence>MSDFQMITKTCLSVHETGCFHVLGLQAELPQEQIAAAVLSPKAVKKSIFVDIDEPYTRKQVQKAFLKRSDIFLVTMGPGEGIDAVKVPGHCEFQWAEYERIDWDAVLAGKHGASSYCIRKGLSRKAQLAYYTHRHVLILDTWSVWDDNAGTTNHEGFADLVVSMGSPAITSGTLNRRWRLDQSLIEAKRLMQCVNYNGSQCDGDPFPIWILKGSTVNKGAGIFLIHFYEELVDICWSEPQIREWVLQQYITVPLLLRKRKFHIRAYVVAVSAIKVYFCQECLALCSGTKYKNCDTKDLFSHITNTAYQDLDPGFSEENCIFVWNEQSIVPILLRDNTCENEEDACAKVRNVVRDMESIVAELFNAYKSEFGVFAPIEGCFEHYGLDFLVDDNWNVYLLEVNPGPDFKQTGTRLQDVVGNLMLATIDAVFEISNRKEIGTLKLVYENETRGAKDREAEAQYISSGMPSSSHEGAG</sequence>
<dbReference type="AlphaFoldDB" id="B7FPN3"/>
<dbReference type="InterPro" id="IPR027746">
    <property type="entry name" value="TTL"/>
</dbReference>
<evidence type="ECO:0000256" key="1">
    <source>
        <dbReference type="SAM" id="MobiDB-lite"/>
    </source>
</evidence>